<feature type="binding site" evidence="7 9">
    <location>
        <position position="163"/>
    </location>
    <ligand>
        <name>substrate</name>
    </ligand>
</feature>
<comment type="similarity">
    <text evidence="2 7">Belongs to the LDH/MDH superfamily. MDH type 2 family.</text>
</comment>
<dbReference type="FunFam" id="3.40.50.720:FF:000010">
    <property type="entry name" value="Malate dehydrogenase"/>
    <property type="match status" value="1"/>
</dbReference>
<dbReference type="STRING" id="416944.SAMN05421548_13242"/>
<feature type="binding site" evidence="7 9">
    <location>
        <position position="99"/>
    </location>
    <ligand>
        <name>substrate</name>
    </ligand>
</feature>
<evidence type="ECO:0000256" key="10">
    <source>
        <dbReference type="PIRSR" id="PIRSR000102-3"/>
    </source>
</evidence>
<dbReference type="InterPro" id="IPR010945">
    <property type="entry name" value="Malate_DH_type2"/>
</dbReference>
<keyword evidence="4 7" id="KW-0816">Tricarboxylic acid cycle</keyword>
<keyword evidence="14" id="KW-1185">Reference proteome</keyword>
<evidence type="ECO:0000313" key="14">
    <source>
        <dbReference type="Proteomes" id="UP000198908"/>
    </source>
</evidence>
<dbReference type="GO" id="GO:0006108">
    <property type="term" value="P:malate metabolic process"/>
    <property type="evidence" value="ECO:0007669"/>
    <property type="project" value="InterPro"/>
</dbReference>
<evidence type="ECO:0000313" key="13">
    <source>
        <dbReference type="EMBL" id="SDE08488.1"/>
    </source>
</evidence>
<keyword evidence="6 7" id="KW-0520">NAD</keyword>
<evidence type="ECO:0000256" key="3">
    <source>
        <dbReference type="ARBA" id="ARBA00012995"/>
    </source>
</evidence>
<dbReference type="RefSeq" id="WP_092003987.1">
    <property type="nucleotide sequence ID" value="NZ_FMYQ01000032.1"/>
</dbReference>
<organism evidence="13 14">
    <name type="scientific">Paraburkholderia lycopersici</name>
    <dbReference type="NCBI Taxonomy" id="416944"/>
    <lineage>
        <taxon>Bacteria</taxon>
        <taxon>Pseudomonadati</taxon>
        <taxon>Pseudomonadota</taxon>
        <taxon>Betaproteobacteria</taxon>
        <taxon>Burkholderiales</taxon>
        <taxon>Burkholderiaceae</taxon>
        <taxon>Paraburkholderia</taxon>
    </lineage>
</organism>
<feature type="binding site" evidence="7 9">
    <location>
        <position position="132"/>
    </location>
    <ligand>
        <name>substrate</name>
    </ligand>
</feature>
<gene>
    <name evidence="7" type="primary">mdh</name>
    <name evidence="13" type="ORF">SAMN05421548_13242</name>
</gene>
<dbReference type="SUPFAM" id="SSF56327">
    <property type="entry name" value="LDH C-terminal domain-like"/>
    <property type="match status" value="1"/>
</dbReference>
<name>A0A1G7A0M4_9BURK</name>
<reference evidence="14" key="1">
    <citation type="submission" date="2016-09" db="EMBL/GenBank/DDBJ databases">
        <authorList>
            <person name="Varghese N."/>
            <person name="Submissions S."/>
        </authorList>
    </citation>
    <scope>NUCLEOTIDE SEQUENCE [LARGE SCALE GENOMIC DNA]</scope>
    <source>
        <strain evidence="14">TNe-862</strain>
    </source>
</reference>
<feature type="binding site" evidence="7 10">
    <location>
        <position position="106"/>
    </location>
    <ligand>
        <name>NAD(+)</name>
        <dbReference type="ChEBI" id="CHEBI:57540"/>
    </ligand>
</feature>
<dbReference type="Pfam" id="PF02866">
    <property type="entry name" value="Ldh_1_C"/>
    <property type="match status" value="1"/>
</dbReference>
<keyword evidence="5 7" id="KW-0560">Oxidoreductase</keyword>
<evidence type="ECO:0000259" key="12">
    <source>
        <dbReference type="Pfam" id="PF02866"/>
    </source>
</evidence>
<evidence type="ECO:0000256" key="7">
    <source>
        <dbReference type="HAMAP-Rule" id="MF_01517"/>
    </source>
</evidence>
<accession>A0A1G7A0M4</accession>
<evidence type="ECO:0000256" key="2">
    <source>
        <dbReference type="ARBA" id="ARBA00009613"/>
    </source>
</evidence>
<dbReference type="InterPro" id="IPR015955">
    <property type="entry name" value="Lactate_DH/Glyco_Ohase_4_C"/>
</dbReference>
<feature type="binding site" evidence="7">
    <location>
        <position position="113"/>
    </location>
    <ligand>
        <name>NAD(+)</name>
        <dbReference type="ChEBI" id="CHEBI:57540"/>
    </ligand>
</feature>
<dbReference type="EMBL" id="FMYQ01000032">
    <property type="protein sequence ID" value="SDE08488.1"/>
    <property type="molecule type" value="Genomic_DNA"/>
</dbReference>
<dbReference type="GO" id="GO:0006099">
    <property type="term" value="P:tricarboxylic acid cycle"/>
    <property type="evidence" value="ECO:0007669"/>
    <property type="project" value="UniProtKB-UniRule"/>
</dbReference>
<comment type="function">
    <text evidence="1 7">Catalyzes the reversible oxidation of malate to oxaloacetate.</text>
</comment>
<dbReference type="NCBIfam" id="NF003916">
    <property type="entry name" value="PRK05442.1"/>
    <property type="match status" value="1"/>
</dbReference>
<comment type="catalytic activity">
    <reaction evidence="7">
        <text>(S)-malate + NAD(+) = oxaloacetate + NADH + H(+)</text>
        <dbReference type="Rhea" id="RHEA:21432"/>
        <dbReference type="ChEBI" id="CHEBI:15378"/>
        <dbReference type="ChEBI" id="CHEBI:15589"/>
        <dbReference type="ChEBI" id="CHEBI:16452"/>
        <dbReference type="ChEBI" id="CHEBI:57540"/>
        <dbReference type="ChEBI" id="CHEBI:57945"/>
        <dbReference type="EC" id="1.1.1.37"/>
    </reaction>
</comment>
<feature type="binding site" evidence="7">
    <location>
        <begin position="12"/>
        <end position="18"/>
    </location>
    <ligand>
        <name>NAD(+)</name>
        <dbReference type="ChEBI" id="CHEBI:57540"/>
    </ligand>
</feature>
<evidence type="ECO:0000256" key="4">
    <source>
        <dbReference type="ARBA" id="ARBA00022532"/>
    </source>
</evidence>
<dbReference type="Proteomes" id="UP000198908">
    <property type="component" value="Unassembled WGS sequence"/>
</dbReference>
<feature type="active site" description="Proton acceptor" evidence="7 8">
    <location>
        <position position="188"/>
    </location>
</feature>
<feature type="domain" description="Lactate/malate dehydrogenase C-terminal" evidence="12">
    <location>
        <begin position="158"/>
        <end position="323"/>
    </location>
</feature>
<evidence type="ECO:0000256" key="5">
    <source>
        <dbReference type="ARBA" id="ARBA00023002"/>
    </source>
</evidence>
<feature type="binding site" evidence="7 10">
    <location>
        <begin position="130"/>
        <end position="132"/>
    </location>
    <ligand>
        <name>NAD(+)</name>
        <dbReference type="ChEBI" id="CHEBI:57540"/>
    </ligand>
</feature>
<dbReference type="InterPro" id="IPR022383">
    <property type="entry name" value="Lactate/malate_DH_C"/>
</dbReference>
<dbReference type="NCBIfam" id="TIGR01759">
    <property type="entry name" value="MalateDH-SF1"/>
    <property type="match status" value="1"/>
</dbReference>
<dbReference type="EC" id="1.1.1.37" evidence="3 7"/>
<dbReference type="FunFam" id="3.90.110.10:FF:000002">
    <property type="entry name" value="Malate dehydrogenase"/>
    <property type="match status" value="1"/>
</dbReference>
<feature type="binding site" evidence="7 9">
    <location>
        <position position="93"/>
    </location>
    <ligand>
        <name>substrate</name>
    </ligand>
</feature>
<proteinExistence type="inferred from homology"/>
<dbReference type="InterPro" id="IPR001557">
    <property type="entry name" value="L-lactate/malate_DH"/>
</dbReference>
<dbReference type="Pfam" id="PF00056">
    <property type="entry name" value="Ldh_1_N"/>
    <property type="match status" value="1"/>
</dbReference>
<evidence type="ECO:0000259" key="11">
    <source>
        <dbReference type="Pfam" id="PF00056"/>
    </source>
</evidence>
<dbReference type="InterPro" id="IPR036291">
    <property type="entry name" value="NAD(P)-bd_dom_sf"/>
</dbReference>
<evidence type="ECO:0000256" key="6">
    <source>
        <dbReference type="ARBA" id="ARBA00023027"/>
    </source>
</evidence>
<dbReference type="SUPFAM" id="SSF51735">
    <property type="entry name" value="NAD(P)-binding Rossmann-fold domains"/>
    <property type="match status" value="1"/>
</dbReference>
<evidence type="ECO:0000256" key="8">
    <source>
        <dbReference type="PIRSR" id="PIRSR000102-1"/>
    </source>
</evidence>
<sequence>MSSNPKRVVITGAAGQIAYSLLFRIANGDLLGKDQPVILQLLELPQALAALRGVVMELQDCAFPLLSGIEISADPYAAFRDADYALLVGSRPRGKGMERRDLLAANAAIFRNQGEALNEVAKRSVKVLVVGNPANTNAWITRQFAIDLPADAITAMIRLDHNRAVSRLAARCGVPIDAIRQMVVWGNHSPTMYADYRHALVSGRAVSELLSDDAWNRDVFIPEVARRGTAVIEARGASSAASAANAAIDQMRDWISGSDGRWVSMSIVSEGEYGVPPGLMFGMPVTCDAGTYRVASGLSIDAFARSRIDASVGELMEEITAVREILGTTSHA</sequence>
<dbReference type="PIRSF" id="PIRSF000102">
    <property type="entry name" value="Lac_mal_DH"/>
    <property type="match status" value="1"/>
</dbReference>
<protein>
    <recommendedName>
        <fullName evidence="3 7">Malate dehydrogenase</fullName>
        <ecNumber evidence="3 7">1.1.1.37</ecNumber>
    </recommendedName>
</protein>
<dbReference type="Gene3D" id="3.40.50.720">
    <property type="entry name" value="NAD(P)-binding Rossmann-like Domain"/>
    <property type="match status" value="1"/>
</dbReference>
<dbReference type="GO" id="GO:0030060">
    <property type="term" value="F:L-malate dehydrogenase (NAD+) activity"/>
    <property type="evidence" value="ECO:0007669"/>
    <property type="project" value="UniProtKB-UniRule"/>
</dbReference>
<dbReference type="PANTHER" id="PTHR23382">
    <property type="entry name" value="MALATE DEHYDROGENASE"/>
    <property type="match status" value="1"/>
</dbReference>
<dbReference type="HAMAP" id="MF_01517">
    <property type="entry name" value="Malate_dehydrog_2"/>
    <property type="match status" value="1"/>
</dbReference>
<dbReference type="AlphaFoldDB" id="A0A1G7A0M4"/>
<evidence type="ECO:0000256" key="9">
    <source>
        <dbReference type="PIRSR" id="PIRSR000102-2"/>
    </source>
</evidence>
<evidence type="ECO:0000256" key="1">
    <source>
        <dbReference type="ARBA" id="ARBA00003966"/>
    </source>
</evidence>
<dbReference type="OrthoDB" id="8993332at2"/>
<dbReference type="Gene3D" id="3.90.110.10">
    <property type="entry name" value="Lactate dehydrogenase/glycoside hydrolase, family 4, C-terminal"/>
    <property type="match status" value="1"/>
</dbReference>
<dbReference type="InterPro" id="IPR001236">
    <property type="entry name" value="Lactate/malate_DH_N"/>
</dbReference>
<feature type="domain" description="Lactate/malate dehydrogenase N-terminal" evidence="11">
    <location>
        <begin position="7"/>
        <end position="145"/>
    </location>
</feature>
<dbReference type="CDD" id="cd01338">
    <property type="entry name" value="MDH_chloroplast-like"/>
    <property type="match status" value="1"/>
</dbReference>